<dbReference type="AlphaFoldDB" id="W9RPM0"/>
<evidence type="ECO:0000313" key="1">
    <source>
        <dbReference type="EMBL" id="EXB89977.1"/>
    </source>
</evidence>
<reference evidence="2" key="1">
    <citation type="submission" date="2013-01" db="EMBL/GenBank/DDBJ databases">
        <title>Draft Genome Sequence of a Mulberry Tree, Morus notabilis C.K. Schneid.</title>
        <authorList>
            <person name="He N."/>
            <person name="Zhao S."/>
        </authorList>
    </citation>
    <scope>NUCLEOTIDE SEQUENCE</scope>
</reference>
<proteinExistence type="predicted"/>
<dbReference type="Proteomes" id="UP000030645">
    <property type="component" value="Unassembled WGS sequence"/>
</dbReference>
<accession>W9RPM0</accession>
<name>W9RPM0_9ROSA</name>
<sequence length="68" mass="7563">MPACNLHNLKGCNALTLKVYMTKTLCAYVLTEINVENLVLFQATVGFTIFGKESLVDLDLNEIIVETK</sequence>
<evidence type="ECO:0000313" key="2">
    <source>
        <dbReference type="Proteomes" id="UP000030645"/>
    </source>
</evidence>
<organism evidence="1 2">
    <name type="scientific">Morus notabilis</name>
    <dbReference type="NCBI Taxonomy" id="981085"/>
    <lineage>
        <taxon>Eukaryota</taxon>
        <taxon>Viridiplantae</taxon>
        <taxon>Streptophyta</taxon>
        <taxon>Embryophyta</taxon>
        <taxon>Tracheophyta</taxon>
        <taxon>Spermatophyta</taxon>
        <taxon>Magnoliopsida</taxon>
        <taxon>eudicotyledons</taxon>
        <taxon>Gunneridae</taxon>
        <taxon>Pentapetalae</taxon>
        <taxon>rosids</taxon>
        <taxon>fabids</taxon>
        <taxon>Rosales</taxon>
        <taxon>Moraceae</taxon>
        <taxon>Moreae</taxon>
        <taxon>Morus</taxon>
    </lineage>
</organism>
<gene>
    <name evidence="1" type="ORF">L484_023630</name>
</gene>
<protein>
    <submittedName>
        <fullName evidence="1">Uncharacterized protein</fullName>
    </submittedName>
</protein>
<keyword evidence="2" id="KW-1185">Reference proteome</keyword>
<dbReference type="EMBL" id="KE345018">
    <property type="protein sequence ID" value="EXB89977.1"/>
    <property type="molecule type" value="Genomic_DNA"/>
</dbReference>